<organism evidence="1 2">
    <name type="scientific">Drosophila erecta</name>
    <name type="common">Fruit fly</name>
    <dbReference type="NCBI Taxonomy" id="7220"/>
    <lineage>
        <taxon>Eukaryota</taxon>
        <taxon>Metazoa</taxon>
        <taxon>Ecdysozoa</taxon>
        <taxon>Arthropoda</taxon>
        <taxon>Hexapoda</taxon>
        <taxon>Insecta</taxon>
        <taxon>Pterygota</taxon>
        <taxon>Neoptera</taxon>
        <taxon>Endopterygota</taxon>
        <taxon>Diptera</taxon>
        <taxon>Brachycera</taxon>
        <taxon>Muscomorpha</taxon>
        <taxon>Ephydroidea</taxon>
        <taxon>Drosophilidae</taxon>
        <taxon>Drosophila</taxon>
        <taxon>Sophophora</taxon>
    </lineage>
</organism>
<dbReference type="Proteomes" id="UP000008711">
    <property type="component" value="Unassembled WGS sequence"/>
</dbReference>
<accession>B3P2H0</accession>
<keyword evidence="2" id="KW-1185">Reference proteome</keyword>
<dbReference type="AlphaFoldDB" id="B3P2H0"/>
<reference evidence="1 2" key="1">
    <citation type="journal article" date="2007" name="Nature">
        <title>Evolution of genes and genomes on the Drosophila phylogeny.</title>
        <authorList>
            <consortium name="Drosophila 12 Genomes Consortium"/>
            <person name="Clark A.G."/>
            <person name="Eisen M.B."/>
            <person name="Smith D.R."/>
            <person name="Bergman C.M."/>
            <person name="Oliver B."/>
            <person name="Markow T.A."/>
            <person name="Kaufman T.C."/>
            <person name="Kellis M."/>
            <person name="Gelbart W."/>
            <person name="Iyer V.N."/>
            <person name="Pollard D.A."/>
            <person name="Sackton T.B."/>
            <person name="Larracuente A.M."/>
            <person name="Singh N.D."/>
            <person name="Abad J.P."/>
            <person name="Abt D.N."/>
            <person name="Adryan B."/>
            <person name="Aguade M."/>
            <person name="Akashi H."/>
            <person name="Anderson W.W."/>
            <person name="Aquadro C.F."/>
            <person name="Ardell D.H."/>
            <person name="Arguello R."/>
            <person name="Artieri C.G."/>
            <person name="Barbash D.A."/>
            <person name="Barker D."/>
            <person name="Barsanti P."/>
            <person name="Batterham P."/>
            <person name="Batzoglou S."/>
            <person name="Begun D."/>
            <person name="Bhutkar A."/>
            <person name="Blanco E."/>
            <person name="Bosak S.A."/>
            <person name="Bradley R.K."/>
            <person name="Brand A.D."/>
            <person name="Brent M.R."/>
            <person name="Brooks A.N."/>
            <person name="Brown R.H."/>
            <person name="Butlin R.K."/>
            <person name="Caggese C."/>
            <person name="Calvi B.R."/>
            <person name="Bernardo de Carvalho A."/>
            <person name="Caspi A."/>
            <person name="Castrezana S."/>
            <person name="Celniker S.E."/>
            <person name="Chang J.L."/>
            <person name="Chapple C."/>
            <person name="Chatterji S."/>
            <person name="Chinwalla A."/>
            <person name="Civetta A."/>
            <person name="Clifton S.W."/>
            <person name="Comeron J.M."/>
            <person name="Costello J.C."/>
            <person name="Coyne J.A."/>
            <person name="Daub J."/>
            <person name="David R.G."/>
            <person name="Delcher A.L."/>
            <person name="Delehaunty K."/>
            <person name="Do C.B."/>
            <person name="Ebling H."/>
            <person name="Edwards K."/>
            <person name="Eickbush T."/>
            <person name="Evans J.D."/>
            <person name="Filipski A."/>
            <person name="Findeiss S."/>
            <person name="Freyhult E."/>
            <person name="Fulton L."/>
            <person name="Fulton R."/>
            <person name="Garcia A.C."/>
            <person name="Gardiner A."/>
            <person name="Garfield D.A."/>
            <person name="Garvin B.E."/>
            <person name="Gibson G."/>
            <person name="Gilbert D."/>
            <person name="Gnerre S."/>
            <person name="Godfrey J."/>
            <person name="Good R."/>
            <person name="Gotea V."/>
            <person name="Gravely B."/>
            <person name="Greenberg A.J."/>
            <person name="Griffiths-Jones S."/>
            <person name="Gross S."/>
            <person name="Guigo R."/>
            <person name="Gustafson E.A."/>
            <person name="Haerty W."/>
            <person name="Hahn M.W."/>
            <person name="Halligan D.L."/>
            <person name="Halpern A.L."/>
            <person name="Halter G.M."/>
            <person name="Han M.V."/>
            <person name="Heger A."/>
            <person name="Hillier L."/>
            <person name="Hinrichs A.S."/>
            <person name="Holmes I."/>
            <person name="Hoskins R.A."/>
            <person name="Hubisz M.J."/>
            <person name="Hultmark D."/>
            <person name="Huntley M.A."/>
            <person name="Jaffe D.B."/>
            <person name="Jagadeeshan S."/>
            <person name="Jeck W.R."/>
            <person name="Johnson J."/>
            <person name="Jones C.D."/>
            <person name="Jordan W.C."/>
            <person name="Karpen G.H."/>
            <person name="Kataoka E."/>
            <person name="Keightley P.D."/>
            <person name="Kheradpour P."/>
            <person name="Kirkness E.F."/>
            <person name="Koerich L.B."/>
            <person name="Kristiansen K."/>
            <person name="Kudrna D."/>
            <person name="Kulathinal R.J."/>
            <person name="Kumar S."/>
            <person name="Kwok R."/>
            <person name="Lander E."/>
            <person name="Langley C.H."/>
            <person name="Lapoint R."/>
            <person name="Lazzaro B.P."/>
            <person name="Lee S.J."/>
            <person name="Levesque L."/>
            <person name="Li R."/>
            <person name="Lin C.F."/>
            <person name="Lin M.F."/>
            <person name="Lindblad-Toh K."/>
            <person name="Llopart A."/>
            <person name="Long M."/>
            <person name="Low L."/>
            <person name="Lozovsky E."/>
            <person name="Lu J."/>
            <person name="Luo M."/>
            <person name="Machado C.A."/>
            <person name="Makalowski W."/>
            <person name="Marzo M."/>
            <person name="Matsuda M."/>
            <person name="Matzkin L."/>
            <person name="McAllister B."/>
            <person name="McBride C.S."/>
            <person name="McKernan B."/>
            <person name="McKernan K."/>
            <person name="Mendez-Lago M."/>
            <person name="Minx P."/>
            <person name="Mollenhauer M.U."/>
            <person name="Montooth K."/>
            <person name="Mount S.M."/>
            <person name="Mu X."/>
            <person name="Myers E."/>
            <person name="Negre B."/>
            <person name="Newfeld S."/>
            <person name="Nielsen R."/>
            <person name="Noor M.A."/>
            <person name="O'Grady P."/>
            <person name="Pachter L."/>
            <person name="Papaceit M."/>
            <person name="Parisi M.J."/>
            <person name="Parisi M."/>
            <person name="Parts L."/>
            <person name="Pedersen J.S."/>
            <person name="Pesole G."/>
            <person name="Phillippy A.M."/>
            <person name="Ponting C.P."/>
            <person name="Pop M."/>
            <person name="Porcelli D."/>
            <person name="Powell J.R."/>
            <person name="Prohaska S."/>
            <person name="Pruitt K."/>
            <person name="Puig M."/>
            <person name="Quesneville H."/>
            <person name="Ram K.R."/>
            <person name="Rand D."/>
            <person name="Rasmussen M.D."/>
            <person name="Reed L.K."/>
            <person name="Reenan R."/>
            <person name="Reily A."/>
            <person name="Remington K.A."/>
            <person name="Rieger T.T."/>
            <person name="Ritchie M.G."/>
            <person name="Robin C."/>
            <person name="Rogers Y.H."/>
            <person name="Rohde C."/>
            <person name="Rozas J."/>
            <person name="Rubenfield M.J."/>
            <person name="Ruiz A."/>
            <person name="Russo S."/>
            <person name="Salzberg S.L."/>
            <person name="Sanchez-Gracia A."/>
            <person name="Saranga D.J."/>
            <person name="Sato H."/>
            <person name="Schaeffer S.W."/>
            <person name="Schatz M.C."/>
            <person name="Schlenke T."/>
            <person name="Schwartz R."/>
            <person name="Segarra C."/>
            <person name="Singh R.S."/>
            <person name="Sirot L."/>
            <person name="Sirota M."/>
            <person name="Sisneros N.B."/>
            <person name="Smith C.D."/>
            <person name="Smith T.F."/>
            <person name="Spieth J."/>
            <person name="Stage D.E."/>
            <person name="Stark A."/>
            <person name="Stephan W."/>
            <person name="Strausberg R.L."/>
            <person name="Strempel S."/>
            <person name="Sturgill D."/>
            <person name="Sutton G."/>
            <person name="Sutton G.G."/>
            <person name="Tao W."/>
            <person name="Teichmann S."/>
            <person name="Tobari Y.N."/>
            <person name="Tomimura Y."/>
            <person name="Tsolas J.M."/>
            <person name="Valente V.L."/>
            <person name="Venter E."/>
            <person name="Venter J.C."/>
            <person name="Vicario S."/>
            <person name="Vieira F.G."/>
            <person name="Vilella A.J."/>
            <person name="Villasante A."/>
            <person name="Walenz B."/>
            <person name="Wang J."/>
            <person name="Wasserman M."/>
            <person name="Watts T."/>
            <person name="Wilson D."/>
            <person name="Wilson R.K."/>
            <person name="Wing R.A."/>
            <person name="Wolfner M.F."/>
            <person name="Wong A."/>
            <person name="Wong G.K."/>
            <person name="Wu C.I."/>
            <person name="Wu G."/>
            <person name="Yamamoto D."/>
            <person name="Yang H.P."/>
            <person name="Yang S.P."/>
            <person name="Yorke J.A."/>
            <person name="Yoshida K."/>
            <person name="Zdobnov E."/>
            <person name="Zhang P."/>
            <person name="Zhang Y."/>
            <person name="Zimin A.V."/>
            <person name="Baldwin J."/>
            <person name="Abdouelleil A."/>
            <person name="Abdulkadir J."/>
            <person name="Abebe A."/>
            <person name="Abera B."/>
            <person name="Abreu J."/>
            <person name="Acer S.C."/>
            <person name="Aftuck L."/>
            <person name="Alexander A."/>
            <person name="An P."/>
            <person name="Anderson E."/>
            <person name="Anderson S."/>
            <person name="Arachi H."/>
            <person name="Azer M."/>
            <person name="Bachantsang P."/>
            <person name="Barry A."/>
            <person name="Bayul T."/>
            <person name="Berlin A."/>
            <person name="Bessette D."/>
            <person name="Bloom T."/>
            <person name="Blye J."/>
            <person name="Boguslavskiy L."/>
            <person name="Bonnet C."/>
            <person name="Boukhgalter B."/>
            <person name="Bourzgui I."/>
            <person name="Brown A."/>
            <person name="Cahill P."/>
            <person name="Channer S."/>
            <person name="Cheshatsang Y."/>
            <person name="Chuda L."/>
            <person name="Citroen M."/>
            <person name="Collymore A."/>
            <person name="Cooke P."/>
            <person name="Costello M."/>
            <person name="D'Aco K."/>
            <person name="Daza R."/>
            <person name="De Haan G."/>
            <person name="DeGray S."/>
            <person name="DeMaso C."/>
            <person name="Dhargay N."/>
            <person name="Dooley K."/>
            <person name="Dooley E."/>
            <person name="Doricent M."/>
            <person name="Dorje P."/>
            <person name="Dorjee K."/>
            <person name="Dupes A."/>
            <person name="Elong R."/>
            <person name="Falk J."/>
            <person name="Farina A."/>
            <person name="Faro S."/>
            <person name="Ferguson D."/>
            <person name="Fisher S."/>
            <person name="Foley C.D."/>
            <person name="Franke A."/>
            <person name="Friedrich D."/>
            <person name="Gadbois L."/>
            <person name="Gearin G."/>
            <person name="Gearin C.R."/>
            <person name="Giannoukos G."/>
            <person name="Goode T."/>
            <person name="Graham J."/>
            <person name="Grandbois E."/>
            <person name="Grewal S."/>
            <person name="Gyaltsen K."/>
            <person name="Hafez N."/>
            <person name="Hagos B."/>
            <person name="Hall J."/>
            <person name="Henson C."/>
            <person name="Hollinger A."/>
            <person name="Honan T."/>
            <person name="Huard M.D."/>
            <person name="Hughes L."/>
            <person name="Hurhula B."/>
            <person name="Husby M.E."/>
            <person name="Kamat A."/>
            <person name="Kanga B."/>
            <person name="Kashin S."/>
            <person name="Khazanovich D."/>
            <person name="Kisner P."/>
            <person name="Lance K."/>
            <person name="Lara M."/>
            <person name="Lee W."/>
            <person name="Lennon N."/>
            <person name="Letendre F."/>
            <person name="LeVine R."/>
            <person name="Lipovsky A."/>
            <person name="Liu X."/>
            <person name="Liu J."/>
            <person name="Liu S."/>
            <person name="Lokyitsang T."/>
            <person name="Lokyitsang Y."/>
            <person name="Lubonja R."/>
            <person name="Lui A."/>
            <person name="MacDonald P."/>
            <person name="Magnisalis V."/>
            <person name="Maru K."/>
            <person name="Matthews C."/>
            <person name="McCusker W."/>
            <person name="McDonough S."/>
            <person name="Mehta T."/>
            <person name="Meldrim J."/>
            <person name="Meneus L."/>
            <person name="Mihai O."/>
            <person name="Mihalev A."/>
            <person name="Mihova T."/>
            <person name="Mittelman R."/>
            <person name="Mlenga V."/>
            <person name="Montmayeur A."/>
            <person name="Mulrain L."/>
            <person name="Navidi A."/>
            <person name="Naylor J."/>
            <person name="Negash T."/>
            <person name="Nguyen T."/>
            <person name="Nguyen N."/>
            <person name="Nicol R."/>
            <person name="Norbu C."/>
            <person name="Norbu N."/>
            <person name="Novod N."/>
            <person name="O'Neill B."/>
            <person name="Osman S."/>
            <person name="Markiewicz E."/>
            <person name="Oyono O.L."/>
            <person name="Patti C."/>
            <person name="Phunkhang P."/>
            <person name="Pierre F."/>
            <person name="Priest M."/>
            <person name="Raghuraman S."/>
            <person name="Rege F."/>
            <person name="Reyes R."/>
            <person name="Rise C."/>
            <person name="Rogov P."/>
            <person name="Ross K."/>
            <person name="Ryan E."/>
            <person name="Settipalli S."/>
            <person name="Shea T."/>
            <person name="Sherpa N."/>
            <person name="Shi L."/>
            <person name="Shih D."/>
            <person name="Sparrow T."/>
            <person name="Spaulding J."/>
            <person name="Stalker J."/>
            <person name="Stange-Thomann N."/>
            <person name="Stavropoulos S."/>
            <person name="Stone C."/>
            <person name="Strader C."/>
            <person name="Tesfaye S."/>
            <person name="Thomson T."/>
            <person name="Thoulutsang Y."/>
            <person name="Thoulutsang D."/>
            <person name="Topham K."/>
            <person name="Topping I."/>
            <person name="Tsamla T."/>
            <person name="Vassiliev H."/>
            <person name="Vo A."/>
            <person name="Wangchuk T."/>
            <person name="Wangdi T."/>
            <person name="Weiand M."/>
            <person name="Wilkinson J."/>
            <person name="Wilson A."/>
            <person name="Yadav S."/>
            <person name="Young G."/>
            <person name="Yu Q."/>
            <person name="Zembek L."/>
            <person name="Zhong D."/>
            <person name="Zimmer A."/>
            <person name="Zwirko Z."/>
            <person name="Jaffe D.B."/>
            <person name="Alvarez P."/>
            <person name="Brockman W."/>
            <person name="Butler J."/>
            <person name="Chin C."/>
            <person name="Gnerre S."/>
            <person name="Grabherr M."/>
            <person name="Kleber M."/>
            <person name="Mauceli E."/>
            <person name="MacCallum I."/>
        </authorList>
    </citation>
    <scope>NUCLEOTIDE SEQUENCE [LARGE SCALE GENOMIC DNA]</scope>
    <source>
        <strain evidence="1 2">TSC#14021-0224.01</strain>
    </source>
</reference>
<reference evidence="1 2" key="2">
    <citation type="journal article" date="2008" name="Bioinformatics">
        <title>Assembly reconciliation.</title>
        <authorList>
            <person name="Zimin A.V."/>
            <person name="Smith D.R."/>
            <person name="Sutton G."/>
            <person name="Yorke J.A."/>
        </authorList>
    </citation>
    <scope>NUCLEOTIDE SEQUENCE [LARGE SCALE GENOMIC DNA]</scope>
    <source>
        <strain evidence="1 2">TSC#14021-0224.01</strain>
    </source>
</reference>
<dbReference type="EMBL" id="CH954181">
    <property type="protein sequence ID" value="EDV47920.1"/>
    <property type="molecule type" value="Genomic_DNA"/>
</dbReference>
<proteinExistence type="predicted"/>
<evidence type="ECO:0000313" key="1">
    <source>
        <dbReference type="EMBL" id="EDV47920.1"/>
    </source>
</evidence>
<protein>
    <submittedName>
        <fullName evidence="1">GG16494</fullName>
    </submittedName>
</protein>
<name>B3P2H0_DROER</name>
<dbReference type="HOGENOM" id="CLU_101917_0_0_1"/>
<dbReference type="OMA" id="KLKHRYQ"/>
<sequence>MSLFAVTWAANMEFLSNAEKHFATEFREEMDRPGSSSSDEMNLAQANAILQNATAYEEYVKDNVVKKNTLQMYKKIFEGIQIIQKEIMDAAGKVKNSISKETAESEKEFLKSFENMEPNNEDIANLLNDLEIKLKHRYQCQNSLIL</sequence>
<evidence type="ECO:0000313" key="2">
    <source>
        <dbReference type="Proteomes" id="UP000008711"/>
    </source>
</evidence>
<dbReference type="PhylomeDB" id="B3P2H0"/>
<gene>
    <name evidence="1" type="primary">Dere\GG16494</name>
    <name evidence="1" type="ORF">Dere_GG16494</name>
</gene>